<dbReference type="PANTHER" id="PTHR43649:SF32">
    <property type="entry name" value="SUGAR BINDING SECRETED PROTEIN"/>
    <property type="match status" value="1"/>
</dbReference>
<protein>
    <submittedName>
        <fullName evidence="2">Extracellular solute-binding protein, family 1</fullName>
    </submittedName>
</protein>
<dbReference type="InterPro" id="IPR050490">
    <property type="entry name" value="Bact_solute-bd_prot1"/>
</dbReference>
<evidence type="ECO:0000313" key="2">
    <source>
        <dbReference type="EMBL" id="CCH79393.1"/>
    </source>
</evidence>
<dbReference type="AlphaFoldDB" id="A0A077LZJ3"/>
<reference evidence="2 3" key="1">
    <citation type="journal article" date="2013" name="ISME J.">
        <title>A metabolic model for members of the genus Tetrasphaera involved in enhanced biological phosphorus removal.</title>
        <authorList>
            <person name="Kristiansen R."/>
            <person name="Nguyen H.T.T."/>
            <person name="Saunders A.M."/>
            <person name="Nielsen J.L."/>
            <person name="Wimmer R."/>
            <person name="Le V.Q."/>
            <person name="McIlroy S.J."/>
            <person name="Petrovski S."/>
            <person name="Seviour R.J."/>
            <person name="Calteau A."/>
            <person name="Nielsen K.L."/>
            <person name="Nielsen P.H."/>
        </authorList>
    </citation>
    <scope>NUCLEOTIDE SEQUENCE [LARGE SCALE GENOMIC DNA]</scope>
    <source>
        <strain evidence="2 3">T1-X7</strain>
    </source>
</reference>
<dbReference type="RefSeq" id="WP_200901287.1">
    <property type="nucleotide sequence ID" value="NZ_HF570958.1"/>
</dbReference>
<evidence type="ECO:0000313" key="3">
    <source>
        <dbReference type="Proteomes" id="UP000035721"/>
    </source>
</evidence>
<dbReference type="STRING" id="1194083.BN12_4210001"/>
<dbReference type="PROSITE" id="PS51257">
    <property type="entry name" value="PROKAR_LIPOPROTEIN"/>
    <property type="match status" value="1"/>
</dbReference>
<proteinExistence type="predicted"/>
<gene>
    <name evidence="2" type="ORF">BN12_4210001</name>
</gene>
<dbReference type="EMBL" id="CAJB01000359">
    <property type="protein sequence ID" value="CCH79393.1"/>
    <property type="molecule type" value="Genomic_DNA"/>
</dbReference>
<accession>A0A077LZJ3</accession>
<dbReference type="InterPro" id="IPR006059">
    <property type="entry name" value="SBP"/>
</dbReference>
<keyword evidence="3" id="KW-1185">Reference proteome</keyword>
<comment type="caution">
    <text evidence="2">The sequence shown here is derived from an EMBL/GenBank/DDBJ whole genome shotgun (WGS) entry which is preliminary data.</text>
</comment>
<sequence>MRLMPPGRRLAATSMAITTAGALLLAACGSDSGSSSSSSTVASNGPCGTKDTVTLTVGLFGTFGFKENGMWDAYKKVCPNITIQEDVVEQSADYWTRLKTRLASGSGLDDVQAIEIGFVADVVKNHADQFVNWNTVPNAAKDKAEFYDWKWKQASSADGKTTVGLGTDTGPQAICYRKDLLQKAGLPSGRDALAGKIQTWDDFINLGKQYEASKTKQAGSHFVDSAASIYSAAVYQGDTAYAKPDGTTDVENSDGVKTAWKYATQAAQAKITAGLQQFSPAWNKAFSSGAFATIACPTWMMGYIQGQAGPSYAGKWDIAPALPGGAANWGGSWLGVPEKAKNKAAAIALVEWLSAKDQQVTMWTSPKQGGHFPSNQEAAADPSVASAKSAYFDNAPVGEIFGKIAGELKIPPIGVNDTQIQNAITTQLTNVETKGTSPDAAFQAALKQVQQITG</sequence>
<dbReference type="SUPFAM" id="SSF53850">
    <property type="entry name" value="Periplasmic binding protein-like II"/>
    <property type="match status" value="1"/>
</dbReference>
<dbReference type="Pfam" id="PF01547">
    <property type="entry name" value="SBP_bac_1"/>
    <property type="match status" value="1"/>
</dbReference>
<name>A0A077LZJ3_9MICO</name>
<dbReference type="Gene3D" id="3.40.190.10">
    <property type="entry name" value="Periplasmic binding protein-like II"/>
    <property type="match status" value="1"/>
</dbReference>
<dbReference type="PANTHER" id="PTHR43649">
    <property type="entry name" value="ARABINOSE-BINDING PROTEIN-RELATED"/>
    <property type="match status" value="1"/>
</dbReference>
<feature type="chain" id="PRO_5039294720" evidence="1">
    <location>
        <begin position="26"/>
        <end position="454"/>
    </location>
</feature>
<organism evidence="2 3">
    <name type="scientific">Nostocoides japonicum T1-X7</name>
    <dbReference type="NCBI Taxonomy" id="1194083"/>
    <lineage>
        <taxon>Bacteria</taxon>
        <taxon>Bacillati</taxon>
        <taxon>Actinomycetota</taxon>
        <taxon>Actinomycetes</taxon>
        <taxon>Micrococcales</taxon>
        <taxon>Intrasporangiaceae</taxon>
        <taxon>Nostocoides</taxon>
    </lineage>
</organism>
<dbReference type="Proteomes" id="UP000035721">
    <property type="component" value="Unassembled WGS sequence"/>
</dbReference>
<feature type="signal peptide" evidence="1">
    <location>
        <begin position="1"/>
        <end position="25"/>
    </location>
</feature>
<keyword evidence="1" id="KW-0732">Signal</keyword>
<evidence type="ECO:0000256" key="1">
    <source>
        <dbReference type="SAM" id="SignalP"/>
    </source>
</evidence>